<dbReference type="RefSeq" id="WP_200466134.1">
    <property type="nucleotide sequence ID" value="NZ_JAENRR010000046.1"/>
</dbReference>
<evidence type="ECO:0008006" key="3">
    <source>
        <dbReference type="Google" id="ProtNLM"/>
    </source>
</evidence>
<keyword evidence="2" id="KW-1185">Reference proteome</keyword>
<evidence type="ECO:0000313" key="1">
    <source>
        <dbReference type="EMBL" id="MBK3518913.1"/>
    </source>
</evidence>
<organism evidence="1 2">
    <name type="scientific">Carboxylicivirga marina</name>
    <dbReference type="NCBI Taxonomy" id="2800988"/>
    <lineage>
        <taxon>Bacteria</taxon>
        <taxon>Pseudomonadati</taxon>
        <taxon>Bacteroidota</taxon>
        <taxon>Bacteroidia</taxon>
        <taxon>Marinilabiliales</taxon>
        <taxon>Marinilabiliaceae</taxon>
        <taxon>Carboxylicivirga</taxon>
    </lineage>
</organism>
<dbReference type="Proteomes" id="UP000605676">
    <property type="component" value="Unassembled WGS sequence"/>
</dbReference>
<dbReference type="EMBL" id="JAENRR010000046">
    <property type="protein sequence ID" value="MBK3518913.1"/>
    <property type="molecule type" value="Genomic_DNA"/>
</dbReference>
<protein>
    <recommendedName>
        <fullName evidence="3">HNH endonuclease</fullName>
    </recommendedName>
</protein>
<evidence type="ECO:0000313" key="2">
    <source>
        <dbReference type="Proteomes" id="UP000605676"/>
    </source>
</evidence>
<dbReference type="InterPro" id="IPR044925">
    <property type="entry name" value="His-Me_finger_sf"/>
</dbReference>
<gene>
    <name evidence="1" type="ORF">JIV24_16315</name>
</gene>
<name>A0ABS1HMJ9_9BACT</name>
<sequence>MTVADLPKGAKCFKGAFLSTHYITPEGNVYFMYKSGEIRPKPTRANKYGHIVFTSRVRSYKNISVPREVRVARMVALYFLPNPHRLNVIGFKDGDKTNCKADNLQWRAVWA</sequence>
<proteinExistence type="predicted"/>
<dbReference type="Gene3D" id="3.90.75.20">
    <property type="match status" value="1"/>
</dbReference>
<dbReference type="SUPFAM" id="SSF54060">
    <property type="entry name" value="His-Me finger endonucleases"/>
    <property type="match status" value="1"/>
</dbReference>
<comment type="caution">
    <text evidence="1">The sequence shown here is derived from an EMBL/GenBank/DDBJ whole genome shotgun (WGS) entry which is preliminary data.</text>
</comment>
<accession>A0ABS1HMJ9</accession>
<reference evidence="1 2" key="1">
    <citation type="submission" date="2021-01" db="EMBL/GenBank/DDBJ databases">
        <title>Carboxyliciviraga sp.nov., isolated from coastal sediments.</title>
        <authorList>
            <person name="Lu D."/>
            <person name="Zhang T."/>
        </authorList>
    </citation>
    <scope>NUCLEOTIDE SEQUENCE [LARGE SCALE GENOMIC DNA]</scope>
    <source>
        <strain evidence="1 2">N1Y132</strain>
    </source>
</reference>